<proteinExistence type="predicted"/>
<reference evidence="2" key="1">
    <citation type="submission" date="2020-04" db="EMBL/GenBank/DDBJ databases">
        <title>Genome Assembly and Annotation of Botryosphaeria dothidea sdau 11-99, a Latent Pathogen of Apple Fruit Ring Rot in China.</title>
        <authorList>
            <person name="Yu C."/>
            <person name="Diao Y."/>
            <person name="Lu Q."/>
            <person name="Zhao J."/>
            <person name="Cui S."/>
            <person name="Peng C."/>
            <person name="He B."/>
            <person name="Liu H."/>
        </authorList>
    </citation>
    <scope>NUCLEOTIDE SEQUENCE [LARGE SCALE GENOMIC DNA]</scope>
    <source>
        <strain evidence="2">Sdau11-99</strain>
    </source>
</reference>
<dbReference type="EMBL" id="WWBZ02000062">
    <property type="protein sequence ID" value="KAF4302749.1"/>
    <property type="molecule type" value="Genomic_DNA"/>
</dbReference>
<evidence type="ECO:0000256" key="1">
    <source>
        <dbReference type="SAM" id="MobiDB-lite"/>
    </source>
</evidence>
<name>A0A8H4IM18_9PEZI</name>
<evidence type="ECO:0000313" key="3">
    <source>
        <dbReference type="Proteomes" id="UP000572817"/>
    </source>
</evidence>
<keyword evidence="3" id="KW-1185">Reference proteome</keyword>
<comment type="caution">
    <text evidence="2">The sequence shown here is derived from an EMBL/GenBank/DDBJ whole genome shotgun (WGS) entry which is preliminary data.</text>
</comment>
<feature type="region of interest" description="Disordered" evidence="1">
    <location>
        <begin position="74"/>
        <end position="102"/>
    </location>
</feature>
<gene>
    <name evidence="2" type="ORF">GTA08_BOTSDO08912</name>
</gene>
<protein>
    <submittedName>
        <fullName evidence="2">Uncharacterized protein</fullName>
    </submittedName>
</protein>
<evidence type="ECO:0000313" key="2">
    <source>
        <dbReference type="EMBL" id="KAF4302749.1"/>
    </source>
</evidence>
<sequence length="274" mass="30243">MLRYQMVEQPVIKAITGTEEPVQYATVLQQINKLRMICNIGTALADEDCPEWPHTPVAPMDDALAGLQFEDPSSAVEHVSVESPMSGKDRMTGNQDTPSNVELADNDAEVDDHQALGSEESPMTDDMAINDEDTPEDCEEEVCPDMVTTRLAMEDSCCERCQKSLKPPDPDSEATDLDVYPHYAACLNLYCGDCALNYVGCDTQCACGLPNVCILKPILPNMMQSYYLKYGQRCLAGIPTSTTHISSKVRAVISNIRKHIDEKKYVRAIGQVIE</sequence>
<organism evidence="2 3">
    <name type="scientific">Botryosphaeria dothidea</name>
    <dbReference type="NCBI Taxonomy" id="55169"/>
    <lineage>
        <taxon>Eukaryota</taxon>
        <taxon>Fungi</taxon>
        <taxon>Dikarya</taxon>
        <taxon>Ascomycota</taxon>
        <taxon>Pezizomycotina</taxon>
        <taxon>Dothideomycetes</taxon>
        <taxon>Dothideomycetes incertae sedis</taxon>
        <taxon>Botryosphaeriales</taxon>
        <taxon>Botryosphaeriaceae</taxon>
        <taxon>Botryosphaeria</taxon>
    </lineage>
</organism>
<accession>A0A8H4IM18</accession>
<dbReference type="Proteomes" id="UP000572817">
    <property type="component" value="Unassembled WGS sequence"/>
</dbReference>
<dbReference type="AlphaFoldDB" id="A0A8H4IM18"/>